<dbReference type="Proteomes" id="UP000605253">
    <property type="component" value="Unassembled WGS sequence"/>
</dbReference>
<dbReference type="Pfam" id="PF01648">
    <property type="entry name" value="ACPS"/>
    <property type="match status" value="1"/>
</dbReference>
<evidence type="ECO:0000313" key="4">
    <source>
        <dbReference type="EMBL" id="GGG01602.1"/>
    </source>
</evidence>
<comment type="caution">
    <text evidence="4">The sequence shown here is derived from an EMBL/GenBank/DDBJ whole genome shotgun (WGS) entry which is preliminary data.</text>
</comment>
<reference evidence="4" key="1">
    <citation type="journal article" date="2014" name="Int. J. Syst. Evol. Microbiol.">
        <title>Complete genome sequence of Corynebacterium casei LMG S-19264T (=DSM 44701T), isolated from a smear-ripened cheese.</title>
        <authorList>
            <consortium name="US DOE Joint Genome Institute (JGI-PGF)"/>
            <person name="Walter F."/>
            <person name="Albersmeier A."/>
            <person name="Kalinowski J."/>
            <person name="Ruckert C."/>
        </authorList>
    </citation>
    <scope>NUCLEOTIDE SEQUENCE</scope>
    <source>
        <strain evidence="4">CGMCC 1.12181</strain>
    </source>
</reference>
<sequence>MINHKDTITLWFNHNPQQDRKKAKIYSDGIVHQLINNACPESLQFDIKRNKNGKPFTDAPVDFSYSHSRRAYLYGLSKRGALGLDIECTEKERDFITLSQRYFHTDEHHFLKNLSPENRRLFFYRLWTRKEAWCKLCGGVLWYYLGRSVLARQQTTANNPTLYLTDLTDIQGYAGAVATFYPVHHVYINTLK</sequence>
<dbReference type="PANTHER" id="PTHR12215">
    <property type="entry name" value="PHOSPHOPANTETHEINE TRANSFERASE"/>
    <property type="match status" value="1"/>
</dbReference>
<dbReference type="InterPro" id="IPR008278">
    <property type="entry name" value="4-PPantetheinyl_Trfase_dom"/>
</dbReference>
<dbReference type="GO" id="GO:0000287">
    <property type="term" value="F:magnesium ion binding"/>
    <property type="evidence" value="ECO:0007669"/>
    <property type="project" value="InterPro"/>
</dbReference>
<dbReference type="SUPFAM" id="SSF56214">
    <property type="entry name" value="4'-phosphopantetheinyl transferase"/>
    <property type="match status" value="1"/>
</dbReference>
<dbReference type="InterPro" id="IPR050559">
    <property type="entry name" value="P-Pant_transferase_sf"/>
</dbReference>
<evidence type="ECO:0000259" key="3">
    <source>
        <dbReference type="Pfam" id="PF01648"/>
    </source>
</evidence>
<accession>A0A917FTE8</accession>
<dbReference type="GO" id="GO:0019878">
    <property type="term" value="P:lysine biosynthetic process via aminoadipic acid"/>
    <property type="evidence" value="ECO:0007669"/>
    <property type="project" value="TreeGrafter"/>
</dbReference>
<keyword evidence="5" id="KW-1185">Reference proteome</keyword>
<dbReference type="GO" id="GO:0005829">
    <property type="term" value="C:cytosol"/>
    <property type="evidence" value="ECO:0007669"/>
    <property type="project" value="TreeGrafter"/>
</dbReference>
<dbReference type="GO" id="GO:0008897">
    <property type="term" value="F:holo-[acyl-carrier-protein] synthase activity"/>
    <property type="evidence" value="ECO:0007669"/>
    <property type="project" value="InterPro"/>
</dbReference>
<keyword evidence="2 4" id="KW-0808">Transferase</keyword>
<feature type="domain" description="4'-phosphopantetheinyl transferase" evidence="3">
    <location>
        <begin position="82"/>
        <end position="165"/>
    </location>
</feature>
<name>A0A917FTE8_9GAMM</name>
<dbReference type="EMBL" id="BMEO01000014">
    <property type="protein sequence ID" value="GGG01602.1"/>
    <property type="molecule type" value="Genomic_DNA"/>
</dbReference>
<gene>
    <name evidence="4" type="ORF">GCM10011365_23520</name>
</gene>
<reference evidence="4" key="2">
    <citation type="submission" date="2020-09" db="EMBL/GenBank/DDBJ databases">
        <authorList>
            <person name="Sun Q."/>
            <person name="Zhou Y."/>
        </authorList>
    </citation>
    <scope>NUCLEOTIDE SEQUENCE</scope>
    <source>
        <strain evidence="4">CGMCC 1.12181</strain>
    </source>
</reference>
<organism evidence="4 5">
    <name type="scientific">Marinicella pacifica</name>
    <dbReference type="NCBI Taxonomy" id="1171543"/>
    <lineage>
        <taxon>Bacteria</taxon>
        <taxon>Pseudomonadati</taxon>
        <taxon>Pseudomonadota</taxon>
        <taxon>Gammaproteobacteria</taxon>
        <taxon>Lysobacterales</taxon>
        <taxon>Marinicellaceae</taxon>
        <taxon>Marinicella</taxon>
    </lineage>
</organism>
<evidence type="ECO:0000313" key="5">
    <source>
        <dbReference type="Proteomes" id="UP000605253"/>
    </source>
</evidence>
<comment type="similarity">
    <text evidence="1">Belongs to the P-Pant transferase superfamily. Gsp/Sfp/HetI/AcpT family.</text>
</comment>
<dbReference type="Gene3D" id="3.90.470.20">
    <property type="entry name" value="4'-phosphopantetheinyl transferase domain"/>
    <property type="match status" value="1"/>
</dbReference>
<dbReference type="AlphaFoldDB" id="A0A917FTE8"/>
<evidence type="ECO:0000256" key="2">
    <source>
        <dbReference type="ARBA" id="ARBA00022679"/>
    </source>
</evidence>
<protein>
    <submittedName>
        <fullName evidence="4">Phosphopantetheine-protein transferase</fullName>
    </submittedName>
</protein>
<dbReference type="PANTHER" id="PTHR12215:SF10">
    <property type="entry name" value="L-AMINOADIPATE-SEMIALDEHYDE DEHYDROGENASE-PHOSPHOPANTETHEINYL TRANSFERASE"/>
    <property type="match status" value="1"/>
</dbReference>
<proteinExistence type="inferred from homology"/>
<dbReference type="InterPro" id="IPR037143">
    <property type="entry name" value="4-PPantetheinyl_Trfase_dom_sf"/>
</dbReference>
<dbReference type="RefSeq" id="WP_188365956.1">
    <property type="nucleotide sequence ID" value="NZ_BAABJF010000020.1"/>
</dbReference>
<evidence type="ECO:0000256" key="1">
    <source>
        <dbReference type="ARBA" id="ARBA00010990"/>
    </source>
</evidence>